<proteinExistence type="predicted"/>
<dbReference type="AlphaFoldDB" id="A0A383D7X6"/>
<feature type="non-terminal residue" evidence="1">
    <location>
        <position position="23"/>
    </location>
</feature>
<accession>A0A383D7X6</accession>
<gene>
    <name evidence="1" type="ORF">METZ01_LOCUS493254</name>
</gene>
<dbReference type="EMBL" id="UINC01214941">
    <property type="protein sequence ID" value="SVE40400.1"/>
    <property type="molecule type" value="Genomic_DNA"/>
</dbReference>
<evidence type="ECO:0000313" key="1">
    <source>
        <dbReference type="EMBL" id="SVE40400.1"/>
    </source>
</evidence>
<sequence length="23" mass="2657">MFFILGIINLQIEGKSYLFPLSL</sequence>
<name>A0A383D7X6_9ZZZZ</name>
<organism evidence="1">
    <name type="scientific">marine metagenome</name>
    <dbReference type="NCBI Taxonomy" id="408172"/>
    <lineage>
        <taxon>unclassified sequences</taxon>
        <taxon>metagenomes</taxon>
        <taxon>ecological metagenomes</taxon>
    </lineage>
</organism>
<protein>
    <submittedName>
        <fullName evidence="1">Uncharacterized protein</fullName>
    </submittedName>
</protein>
<reference evidence="1" key="1">
    <citation type="submission" date="2018-05" db="EMBL/GenBank/DDBJ databases">
        <authorList>
            <person name="Lanie J.A."/>
            <person name="Ng W.-L."/>
            <person name="Kazmierczak K.M."/>
            <person name="Andrzejewski T.M."/>
            <person name="Davidsen T.M."/>
            <person name="Wayne K.J."/>
            <person name="Tettelin H."/>
            <person name="Glass J.I."/>
            <person name="Rusch D."/>
            <person name="Podicherti R."/>
            <person name="Tsui H.-C.T."/>
            <person name="Winkler M.E."/>
        </authorList>
    </citation>
    <scope>NUCLEOTIDE SEQUENCE</scope>
</reference>